<evidence type="ECO:0000313" key="2">
    <source>
        <dbReference type="EMBL" id="KDN53417.1"/>
    </source>
</evidence>
<keyword evidence="3" id="KW-1185">Reference proteome</keyword>
<reference evidence="2 3" key="1">
    <citation type="submission" date="2014-05" db="EMBL/GenBank/DDBJ databases">
        <title>Draft genome sequence of a rare smut relative, Tilletiaria anomala UBC 951.</title>
        <authorList>
            <consortium name="DOE Joint Genome Institute"/>
            <person name="Toome M."/>
            <person name="Kuo A."/>
            <person name="Henrissat B."/>
            <person name="Lipzen A."/>
            <person name="Tritt A."/>
            <person name="Yoshinaga Y."/>
            <person name="Zane M."/>
            <person name="Barry K."/>
            <person name="Grigoriev I.V."/>
            <person name="Spatafora J.W."/>
            <person name="Aimea M.C."/>
        </authorList>
    </citation>
    <scope>NUCLEOTIDE SEQUENCE [LARGE SCALE GENOMIC DNA]</scope>
    <source>
        <strain evidence="2 3">UBC 951</strain>
    </source>
</reference>
<comment type="caution">
    <text evidence="2">The sequence shown here is derived from an EMBL/GenBank/DDBJ whole genome shotgun (WGS) entry which is preliminary data.</text>
</comment>
<dbReference type="Proteomes" id="UP000027361">
    <property type="component" value="Unassembled WGS sequence"/>
</dbReference>
<dbReference type="InParanoid" id="A0A066WHF9"/>
<protein>
    <submittedName>
        <fullName evidence="2">Uncharacterized protein</fullName>
    </submittedName>
</protein>
<evidence type="ECO:0000313" key="3">
    <source>
        <dbReference type="Proteomes" id="UP000027361"/>
    </source>
</evidence>
<name>A0A066WHF9_TILAU</name>
<evidence type="ECO:0000256" key="1">
    <source>
        <dbReference type="SAM" id="MobiDB-lite"/>
    </source>
</evidence>
<proteinExistence type="predicted"/>
<dbReference type="RefSeq" id="XP_013246256.1">
    <property type="nucleotide sequence ID" value="XM_013390802.1"/>
</dbReference>
<dbReference type="AlphaFoldDB" id="A0A066WHF9"/>
<dbReference type="HOGENOM" id="CLU_2428610_0_0_1"/>
<dbReference type="EMBL" id="JMSN01000002">
    <property type="protein sequence ID" value="KDN53417.1"/>
    <property type="molecule type" value="Genomic_DNA"/>
</dbReference>
<feature type="region of interest" description="Disordered" evidence="1">
    <location>
        <begin position="28"/>
        <end position="61"/>
    </location>
</feature>
<organism evidence="2 3">
    <name type="scientific">Tilletiaria anomala (strain ATCC 24038 / CBS 436.72 / UBC 951)</name>
    <dbReference type="NCBI Taxonomy" id="1037660"/>
    <lineage>
        <taxon>Eukaryota</taxon>
        <taxon>Fungi</taxon>
        <taxon>Dikarya</taxon>
        <taxon>Basidiomycota</taxon>
        <taxon>Ustilaginomycotina</taxon>
        <taxon>Exobasidiomycetes</taxon>
        <taxon>Georgefischeriales</taxon>
        <taxon>Tilletiariaceae</taxon>
        <taxon>Tilletiaria</taxon>
    </lineage>
</organism>
<accession>A0A066WHF9</accession>
<sequence length="91" mass="10281">MGAPTDTTSPSTRLQPQEYRQIHIYLGSRLSLTPQPRHGASGSTERTIRRPPRKSQFKGLPPPRSLFLMWCNLHCVVGSCAIICHKCTYCR</sequence>
<gene>
    <name evidence="2" type="ORF">K437DRAFT_70999</name>
</gene>
<dbReference type="GeneID" id="25267737"/>